<feature type="non-terminal residue" evidence="2">
    <location>
        <position position="1"/>
    </location>
</feature>
<sequence>INVQTAERNADGEPLKTLRSYRLFNYASPALGIHLGLRQAGNVKVNDVIYVEEK</sequence>
<evidence type="ECO:0000313" key="2">
    <source>
        <dbReference type="EMBL" id="TDG42866.1"/>
    </source>
</evidence>
<dbReference type="PROSITE" id="PS51340">
    <property type="entry name" value="MOSC"/>
    <property type="match status" value="1"/>
</dbReference>
<keyword evidence="3" id="KW-1185">Reference proteome</keyword>
<reference evidence="2 3" key="1">
    <citation type="journal article" date="2019" name="J. Hered.">
        <title>An Improved Genome Assembly for Drosophila navojoa, the Basal Species in the mojavensis Cluster.</title>
        <authorList>
            <person name="Vanderlinde T."/>
            <person name="Dupim E.G."/>
            <person name="Nazario-Yepiz N.O."/>
            <person name="Carvalho A.B."/>
        </authorList>
    </citation>
    <scope>NUCLEOTIDE SEQUENCE [LARGE SCALE GENOMIC DNA]</scope>
    <source>
        <strain evidence="2">Navoj_Jal97</strain>
        <tissue evidence="2">Whole organism</tissue>
    </source>
</reference>
<gene>
    <name evidence="2" type="ORF">AWZ03_010686</name>
</gene>
<dbReference type="AlphaFoldDB" id="A0A484B235"/>
<dbReference type="STRING" id="7232.A0A484B235"/>
<dbReference type="Proteomes" id="UP000295192">
    <property type="component" value="Unassembled WGS sequence"/>
</dbReference>
<dbReference type="GO" id="GO:0030170">
    <property type="term" value="F:pyridoxal phosphate binding"/>
    <property type="evidence" value="ECO:0007669"/>
    <property type="project" value="InterPro"/>
</dbReference>
<evidence type="ECO:0000313" key="3">
    <source>
        <dbReference type="Proteomes" id="UP000295192"/>
    </source>
</evidence>
<proteinExistence type="predicted"/>
<feature type="domain" description="MOSC" evidence="1">
    <location>
        <begin position="1"/>
        <end position="52"/>
    </location>
</feature>
<dbReference type="InterPro" id="IPR005302">
    <property type="entry name" value="MoCF_Sase_C"/>
</dbReference>
<dbReference type="GO" id="GO:0003824">
    <property type="term" value="F:catalytic activity"/>
    <property type="evidence" value="ECO:0007669"/>
    <property type="project" value="InterPro"/>
</dbReference>
<dbReference type="EMBL" id="LSRL02000191">
    <property type="protein sequence ID" value="TDG42866.1"/>
    <property type="molecule type" value="Genomic_DNA"/>
</dbReference>
<accession>A0A484B235</accession>
<organism evidence="2 3">
    <name type="scientific">Drosophila navojoa</name>
    <name type="common">Fruit fly</name>
    <dbReference type="NCBI Taxonomy" id="7232"/>
    <lineage>
        <taxon>Eukaryota</taxon>
        <taxon>Metazoa</taxon>
        <taxon>Ecdysozoa</taxon>
        <taxon>Arthropoda</taxon>
        <taxon>Hexapoda</taxon>
        <taxon>Insecta</taxon>
        <taxon>Pterygota</taxon>
        <taxon>Neoptera</taxon>
        <taxon>Endopterygota</taxon>
        <taxon>Diptera</taxon>
        <taxon>Brachycera</taxon>
        <taxon>Muscomorpha</taxon>
        <taxon>Ephydroidea</taxon>
        <taxon>Drosophilidae</taxon>
        <taxon>Drosophila</taxon>
    </lineage>
</organism>
<protein>
    <recommendedName>
        <fullName evidence="1">MOSC domain-containing protein</fullName>
    </recommendedName>
</protein>
<dbReference type="GO" id="GO:0030151">
    <property type="term" value="F:molybdenum ion binding"/>
    <property type="evidence" value="ECO:0007669"/>
    <property type="project" value="InterPro"/>
</dbReference>
<name>A0A484B235_DRONA</name>
<evidence type="ECO:0000259" key="1">
    <source>
        <dbReference type="PROSITE" id="PS51340"/>
    </source>
</evidence>
<comment type="caution">
    <text evidence="2">The sequence shown here is derived from an EMBL/GenBank/DDBJ whole genome shotgun (WGS) entry which is preliminary data.</text>
</comment>